<sequence>DEGQIIFQATCEVLSEDSPADVARKVHALEYAHFPGIIEKVAALY</sequence>
<proteinExistence type="predicted"/>
<dbReference type="SUPFAM" id="SSF53328">
    <property type="entry name" value="Formyltransferase"/>
    <property type="match status" value="1"/>
</dbReference>
<name>A0A5J4QLV5_9ZZZZ</name>
<protein>
    <submittedName>
        <fullName evidence="1">Phosphoribosylglycinamide formyltransferase</fullName>
        <ecNumber evidence="1">2.1.2.2</ecNumber>
    </submittedName>
</protein>
<keyword evidence="1" id="KW-0808">Transferase</keyword>
<dbReference type="EMBL" id="SNRY01003061">
    <property type="protein sequence ID" value="KAA6322375.1"/>
    <property type="molecule type" value="Genomic_DNA"/>
</dbReference>
<feature type="non-terminal residue" evidence="1">
    <location>
        <position position="1"/>
    </location>
</feature>
<reference evidence="1" key="1">
    <citation type="submission" date="2019-03" db="EMBL/GenBank/DDBJ databases">
        <title>Single cell metagenomics reveals metabolic interactions within the superorganism composed of flagellate Streblomastix strix and complex community of Bacteroidetes bacteria on its surface.</title>
        <authorList>
            <person name="Treitli S.C."/>
            <person name="Kolisko M."/>
            <person name="Husnik F."/>
            <person name="Keeling P."/>
            <person name="Hampl V."/>
        </authorList>
    </citation>
    <scope>NUCLEOTIDE SEQUENCE</scope>
    <source>
        <strain evidence="1">STM</strain>
    </source>
</reference>
<dbReference type="InterPro" id="IPR036477">
    <property type="entry name" value="Formyl_transf_N_sf"/>
</dbReference>
<dbReference type="Gene3D" id="3.40.50.170">
    <property type="entry name" value="Formyl transferase, N-terminal domain"/>
    <property type="match status" value="1"/>
</dbReference>
<organism evidence="1">
    <name type="scientific">termite gut metagenome</name>
    <dbReference type="NCBI Taxonomy" id="433724"/>
    <lineage>
        <taxon>unclassified sequences</taxon>
        <taxon>metagenomes</taxon>
        <taxon>organismal metagenomes</taxon>
    </lineage>
</organism>
<accession>A0A5J4QLV5</accession>
<dbReference type="GO" id="GO:0004644">
    <property type="term" value="F:phosphoribosylglycinamide formyltransferase activity"/>
    <property type="evidence" value="ECO:0007669"/>
    <property type="project" value="UniProtKB-EC"/>
</dbReference>
<dbReference type="AlphaFoldDB" id="A0A5J4QLV5"/>
<dbReference type="EC" id="2.1.2.2" evidence="1"/>
<comment type="caution">
    <text evidence="1">The sequence shown here is derived from an EMBL/GenBank/DDBJ whole genome shotgun (WGS) entry which is preliminary data.</text>
</comment>
<gene>
    <name evidence="1" type="ORF">EZS27_028075</name>
</gene>
<evidence type="ECO:0000313" key="1">
    <source>
        <dbReference type="EMBL" id="KAA6322375.1"/>
    </source>
</evidence>